<dbReference type="InterPro" id="IPR036388">
    <property type="entry name" value="WH-like_DNA-bd_sf"/>
</dbReference>
<dbReference type="Proteomes" id="UP000031838">
    <property type="component" value="Chromosome 1"/>
</dbReference>
<keyword evidence="6" id="KW-1185">Reference proteome</keyword>
<evidence type="ECO:0000313" key="5">
    <source>
        <dbReference type="EMBL" id="AJK46619.1"/>
    </source>
</evidence>
<evidence type="ECO:0000256" key="3">
    <source>
        <dbReference type="ARBA" id="ARBA00023163"/>
    </source>
</evidence>
<dbReference type="SMART" id="SM00895">
    <property type="entry name" value="FCD"/>
    <property type="match status" value="1"/>
</dbReference>
<protein>
    <submittedName>
        <fullName evidence="5">Transcriptional regulator, GntR family</fullName>
    </submittedName>
</protein>
<evidence type="ECO:0000259" key="4">
    <source>
        <dbReference type="PROSITE" id="PS50949"/>
    </source>
</evidence>
<dbReference type="OrthoDB" id="9799812at2"/>
<keyword evidence="1" id="KW-0805">Transcription regulation</keyword>
<keyword evidence="2" id="KW-0238">DNA-binding</keyword>
<dbReference type="Gene3D" id="1.10.10.10">
    <property type="entry name" value="Winged helix-like DNA-binding domain superfamily/Winged helix DNA-binding domain"/>
    <property type="match status" value="1"/>
</dbReference>
<dbReference type="AlphaFoldDB" id="A0A0B6RWS3"/>
<dbReference type="SMART" id="SM00345">
    <property type="entry name" value="HTH_GNTR"/>
    <property type="match status" value="1"/>
</dbReference>
<dbReference type="InterPro" id="IPR008920">
    <property type="entry name" value="TF_FadR/GntR_C"/>
</dbReference>
<feature type="domain" description="HTH gntR-type" evidence="4">
    <location>
        <begin position="2"/>
        <end position="69"/>
    </location>
</feature>
<evidence type="ECO:0000256" key="2">
    <source>
        <dbReference type="ARBA" id="ARBA00023125"/>
    </source>
</evidence>
<sequence>MRPPNTLVADAIREDILRGELPPGTPLIQENLSARYGVSRIPIREALVRLEADGLARQEGKRGLTVAPLRADEAEDLWMMRSRLEPLALEMAFPFLTKSVLGEAEDLIDKVEHIGNDPAKQSHVNWLFHRTLYEKGQRHRLLITLDALHLQADRYLRFQYDVMSHSSNSRAEHMEIIDSLRGRDLERACAILVRHIEDAGRKLVTALRNAAVEEA</sequence>
<dbReference type="HOGENOM" id="CLU_017584_5_4_4"/>
<dbReference type="Pfam" id="PF00392">
    <property type="entry name" value="GntR"/>
    <property type="match status" value="1"/>
</dbReference>
<dbReference type="SUPFAM" id="SSF46785">
    <property type="entry name" value="Winged helix' DNA-binding domain"/>
    <property type="match status" value="1"/>
</dbReference>
<dbReference type="CDD" id="cd07377">
    <property type="entry name" value="WHTH_GntR"/>
    <property type="match status" value="1"/>
</dbReference>
<dbReference type="RefSeq" id="WP_042625075.1">
    <property type="nucleotide sequence ID" value="NZ_BSTO01000009.1"/>
</dbReference>
<gene>
    <name evidence="5" type="ORF">BGL_1c21100</name>
</gene>
<dbReference type="KEGG" id="bpla:bpln_1g19530"/>
<dbReference type="Gene3D" id="1.20.120.530">
    <property type="entry name" value="GntR ligand-binding domain-like"/>
    <property type="match status" value="1"/>
</dbReference>
<name>A0A0B6RWS3_BURPL</name>
<dbReference type="SUPFAM" id="SSF48008">
    <property type="entry name" value="GntR ligand-binding domain-like"/>
    <property type="match status" value="1"/>
</dbReference>
<proteinExistence type="predicted"/>
<dbReference type="PROSITE" id="PS50949">
    <property type="entry name" value="HTH_GNTR"/>
    <property type="match status" value="1"/>
</dbReference>
<keyword evidence="3" id="KW-0804">Transcription</keyword>
<dbReference type="GO" id="GO:0003700">
    <property type="term" value="F:DNA-binding transcription factor activity"/>
    <property type="evidence" value="ECO:0007669"/>
    <property type="project" value="InterPro"/>
</dbReference>
<accession>A0A0B6RWS3</accession>
<organism evidence="5 6">
    <name type="scientific">Burkholderia plantarii</name>
    <dbReference type="NCBI Taxonomy" id="41899"/>
    <lineage>
        <taxon>Bacteria</taxon>
        <taxon>Pseudomonadati</taxon>
        <taxon>Pseudomonadota</taxon>
        <taxon>Betaproteobacteria</taxon>
        <taxon>Burkholderiales</taxon>
        <taxon>Burkholderiaceae</taxon>
        <taxon>Burkholderia</taxon>
    </lineage>
</organism>
<dbReference type="EMBL" id="CP002580">
    <property type="protein sequence ID" value="AJK46619.1"/>
    <property type="molecule type" value="Genomic_DNA"/>
</dbReference>
<dbReference type="InterPro" id="IPR011711">
    <property type="entry name" value="GntR_C"/>
</dbReference>
<evidence type="ECO:0000313" key="6">
    <source>
        <dbReference type="Proteomes" id="UP000031838"/>
    </source>
</evidence>
<reference evidence="5 6" key="2">
    <citation type="journal article" date="2016" name="Appl. Microbiol. Biotechnol.">
        <title>Mutations improving production and secretion of extracellular lipase by Burkholderia glumae PG1.</title>
        <authorList>
            <person name="Knapp A."/>
            <person name="Voget S."/>
            <person name="Gao R."/>
            <person name="Zaburannyi N."/>
            <person name="Krysciak D."/>
            <person name="Breuer M."/>
            <person name="Hauer B."/>
            <person name="Streit W.R."/>
            <person name="Muller R."/>
            <person name="Daniel R."/>
            <person name="Jaeger K.E."/>
        </authorList>
    </citation>
    <scope>NUCLEOTIDE SEQUENCE [LARGE SCALE GENOMIC DNA]</scope>
    <source>
        <strain evidence="5 6">PG1</strain>
    </source>
</reference>
<reference evidence="6" key="1">
    <citation type="submission" date="2011-03" db="EMBL/GenBank/DDBJ databases">
        <authorList>
            <person name="Voget S."/>
            <person name="Streit W.R."/>
            <person name="Jaeger K.E."/>
            <person name="Daniel R."/>
        </authorList>
    </citation>
    <scope>NUCLEOTIDE SEQUENCE [LARGE SCALE GENOMIC DNA]</scope>
    <source>
        <strain evidence="6">PG1</strain>
    </source>
</reference>
<dbReference type="KEGG" id="bgp:BGL_1c21100"/>
<dbReference type="InterPro" id="IPR000524">
    <property type="entry name" value="Tscrpt_reg_HTH_GntR"/>
</dbReference>
<dbReference type="PANTHER" id="PTHR43537:SF41">
    <property type="entry name" value="TRANSCRIPTIONAL REGULATORY PROTEIN"/>
    <property type="match status" value="1"/>
</dbReference>
<dbReference type="PANTHER" id="PTHR43537">
    <property type="entry name" value="TRANSCRIPTIONAL REGULATOR, GNTR FAMILY"/>
    <property type="match status" value="1"/>
</dbReference>
<evidence type="ECO:0000256" key="1">
    <source>
        <dbReference type="ARBA" id="ARBA00023015"/>
    </source>
</evidence>
<dbReference type="Pfam" id="PF07729">
    <property type="entry name" value="FCD"/>
    <property type="match status" value="1"/>
</dbReference>
<dbReference type="InterPro" id="IPR036390">
    <property type="entry name" value="WH_DNA-bd_sf"/>
</dbReference>
<dbReference type="GO" id="GO:0003677">
    <property type="term" value="F:DNA binding"/>
    <property type="evidence" value="ECO:0007669"/>
    <property type="project" value="UniProtKB-KW"/>
</dbReference>